<evidence type="ECO:0000313" key="10">
    <source>
        <dbReference type="EMBL" id="KAL0400055.1"/>
    </source>
</evidence>
<feature type="transmembrane region" description="Helical" evidence="8">
    <location>
        <begin position="311"/>
        <end position="336"/>
    </location>
</feature>
<keyword evidence="3 8" id="KW-0813">Transport</keyword>
<dbReference type="PANTHER" id="PTHR11040:SF35">
    <property type="entry name" value="ZINC TRANSPORTER 5"/>
    <property type="match status" value="1"/>
</dbReference>
<evidence type="ECO:0000256" key="3">
    <source>
        <dbReference type="ARBA" id="ARBA00022448"/>
    </source>
</evidence>
<dbReference type="InterPro" id="IPR003689">
    <property type="entry name" value="ZIP"/>
</dbReference>
<keyword evidence="4 8" id="KW-0812">Transmembrane</keyword>
<evidence type="ECO:0000256" key="7">
    <source>
        <dbReference type="ARBA" id="ARBA00023136"/>
    </source>
</evidence>
<feature type="transmembrane region" description="Helical" evidence="8">
    <location>
        <begin position="342"/>
        <end position="361"/>
    </location>
</feature>
<evidence type="ECO:0000256" key="1">
    <source>
        <dbReference type="ARBA" id="ARBA00004141"/>
    </source>
</evidence>
<keyword evidence="5 8" id="KW-1133">Transmembrane helix</keyword>
<feature type="signal peptide" evidence="9">
    <location>
        <begin position="1"/>
        <end position="30"/>
    </location>
</feature>
<evidence type="ECO:0000256" key="5">
    <source>
        <dbReference type="ARBA" id="ARBA00022989"/>
    </source>
</evidence>
<dbReference type="GO" id="GO:0005385">
    <property type="term" value="F:zinc ion transmembrane transporter activity"/>
    <property type="evidence" value="ECO:0007669"/>
    <property type="project" value="InterPro"/>
</dbReference>
<evidence type="ECO:0000256" key="2">
    <source>
        <dbReference type="ARBA" id="ARBA00006939"/>
    </source>
</evidence>
<comment type="caution">
    <text evidence="10">The sequence shown here is derived from an EMBL/GenBank/DDBJ whole genome shotgun (WGS) entry which is preliminary data.</text>
</comment>
<dbReference type="EMBL" id="JACGWJ010000009">
    <property type="protein sequence ID" value="KAL0400055.1"/>
    <property type="molecule type" value="Genomic_DNA"/>
</dbReference>
<dbReference type="NCBIfam" id="TIGR00820">
    <property type="entry name" value="zip"/>
    <property type="match status" value="1"/>
</dbReference>
<reference evidence="10" key="2">
    <citation type="journal article" date="2024" name="Plant">
        <title>Genomic evolution and insights into agronomic trait innovations of Sesamum species.</title>
        <authorList>
            <person name="Miao H."/>
            <person name="Wang L."/>
            <person name="Qu L."/>
            <person name="Liu H."/>
            <person name="Sun Y."/>
            <person name="Le M."/>
            <person name="Wang Q."/>
            <person name="Wei S."/>
            <person name="Zheng Y."/>
            <person name="Lin W."/>
            <person name="Duan Y."/>
            <person name="Cao H."/>
            <person name="Xiong S."/>
            <person name="Wang X."/>
            <person name="Wei L."/>
            <person name="Li C."/>
            <person name="Ma Q."/>
            <person name="Ju M."/>
            <person name="Zhao R."/>
            <person name="Li G."/>
            <person name="Mu C."/>
            <person name="Tian Q."/>
            <person name="Mei H."/>
            <person name="Zhang T."/>
            <person name="Gao T."/>
            <person name="Zhang H."/>
        </authorList>
    </citation>
    <scope>NUCLEOTIDE SEQUENCE</scope>
    <source>
        <strain evidence="10">G02</strain>
    </source>
</reference>
<comment type="subcellular location">
    <subcellularLocation>
        <location evidence="1 8">Membrane</location>
        <topology evidence="1 8">Multi-pass membrane protein</topology>
    </subcellularLocation>
</comment>
<accession>A0AAW2T5S9</accession>
<gene>
    <name evidence="10" type="ORF">Sradi_2348800</name>
</gene>
<feature type="transmembrane region" description="Helical" evidence="8">
    <location>
        <begin position="82"/>
        <end position="104"/>
    </location>
</feature>
<evidence type="ECO:0000256" key="4">
    <source>
        <dbReference type="ARBA" id="ARBA00022692"/>
    </source>
</evidence>
<comment type="similarity">
    <text evidence="2 8">Belongs to the ZIP transporter (TC 2.A.5) family.</text>
</comment>
<keyword evidence="9" id="KW-0732">Signal</keyword>
<dbReference type="GO" id="GO:0005886">
    <property type="term" value="C:plasma membrane"/>
    <property type="evidence" value="ECO:0007669"/>
    <property type="project" value="TreeGrafter"/>
</dbReference>
<keyword evidence="7 8" id="KW-0472">Membrane</keyword>
<dbReference type="AlphaFoldDB" id="A0AAW2T5S9"/>
<keyword evidence="6 8" id="KW-0406">Ion transport</keyword>
<sequence>MLKPFISSESIPMKNLLLVSLILLPASVVGDCTCEPEDEGRNKALALKYKLAAIASILVASAIGVCLPVAGKRVPALSPERGFFFIVKAFAAGVILSTGFIHVLPDAFESLTSPCLGDHPWGDFPFTGFIAMLSAVGTLMVDTYATSYYQRRAGAKTAVGGADEEEAVVPFHTHATHGHAHGSLSLELDSGETELLRHRVISQVLELGIIVHSVIIGIALGASESPKTIRPLIAALTFHQFFEGIGLGGCITQVLELGIIVHSVIIGIALGASESPKTIRPLIAALTFHQFFEGIGLGGCITQTRFNIRAVAVMTLFFSITTPTGITVGIGISNIYSETSPMALIVEGVFNAASAGILIYMELVNLLATDFMSPKLQSNGKLQLGANVYLLIGAGCMSLLVK</sequence>
<protein>
    <submittedName>
        <fullName evidence="10">Zinc transporter 8</fullName>
    </submittedName>
</protein>
<feature type="transmembrane region" description="Helical" evidence="8">
    <location>
        <begin position="245"/>
        <end position="270"/>
    </location>
</feature>
<evidence type="ECO:0000256" key="9">
    <source>
        <dbReference type="SAM" id="SignalP"/>
    </source>
</evidence>
<name>A0AAW2T5S9_SESRA</name>
<feature type="transmembrane region" description="Helical" evidence="8">
    <location>
        <begin position="124"/>
        <end position="145"/>
    </location>
</feature>
<dbReference type="Pfam" id="PF02535">
    <property type="entry name" value="Zip"/>
    <property type="match status" value="1"/>
</dbReference>
<feature type="transmembrane region" description="Helical" evidence="8">
    <location>
        <begin position="382"/>
        <end position="401"/>
    </location>
</feature>
<feature type="transmembrane region" description="Helical" evidence="8">
    <location>
        <begin position="49"/>
        <end position="70"/>
    </location>
</feature>
<reference evidence="10" key="1">
    <citation type="submission" date="2020-06" db="EMBL/GenBank/DDBJ databases">
        <authorList>
            <person name="Li T."/>
            <person name="Hu X."/>
            <person name="Zhang T."/>
            <person name="Song X."/>
            <person name="Zhang H."/>
            <person name="Dai N."/>
            <person name="Sheng W."/>
            <person name="Hou X."/>
            <person name="Wei L."/>
        </authorList>
    </citation>
    <scope>NUCLEOTIDE SEQUENCE</scope>
    <source>
        <strain evidence="10">G02</strain>
        <tissue evidence="10">Leaf</tissue>
    </source>
</reference>
<proteinExistence type="inferred from homology"/>
<evidence type="ECO:0000256" key="8">
    <source>
        <dbReference type="RuleBase" id="RU362088"/>
    </source>
</evidence>
<organism evidence="10">
    <name type="scientific">Sesamum radiatum</name>
    <name type="common">Black benniseed</name>
    <dbReference type="NCBI Taxonomy" id="300843"/>
    <lineage>
        <taxon>Eukaryota</taxon>
        <taxon>Viridiplantae</taxon>
        <taxon>Streptophyta</taxon>
        <taxon>Embryophyta</taxon>
        <taxon>Tracheophyta</taxon>
        <taxon>Spermatophyta</taxon>
        <taxon>Magnoliopsida</taxon>
        <taxon>eudicotyledons</taxon>
        <taxon>Gunneridae</taxon>
        <taxon>Pentapetalae</taxon>
        <taxon>asterids</taxon>
        <taxon>lamiids</taxon>
        <taxon>Lamiales</taxon>
        <taxon>Pedaliaceae</taxon>
        <taxon>Sesamum</taxon>
    </lineage>
</organism>
<evidence type="ECO:0000256" key="6">
    <source>
        <dbReference type="ARBA" id="ARBA00023065"/>
    </source>
</evidence>
<feature type="transmembrane region" description="Helical" evidence="8">
    <location>
        <begin position="204"/>
        <end position="222"/>
    </location>
</feature>
<feature type="chain" id="PRO_5043430576" evidence="9">
    <location>
        <begin position="31"/>
        <end position="402"/>
    </location>
</feature>
<dbReference type="InterPro" id="IPR004698">
    <property type="entry name" value="Zn/Fe_permease_fun/pln"/>
</dbReference>
<dbReference type="PANTHER" id="PTHR11040">
    <property type="entry name" value="ZINC/IRON TRANSPORTER"/>
    <property type="match status" value="1"/>
</dbReference>